<dbReference type="EMBL" id="CP000360">
    <property type="protein sequence ID" value="ABF39914.1"/>
    <property type="molecule type" value="Genomic_DNA"/>
</dbReference>
<dbReference type="STRING" id="204669.Acid345_0911"/>
<dbReference type="EnsemblBacteria" id="ABF39914">
    <property type="protein sequence ID" value="ABF39914"/>
    <property type="gene ID" value="Acid345_0911"/>
</dbReference>
<organism evidence="4 5">
    <name type="scientific">Koribacter versatilis (strain Ellin345)</name>
    <dbReference type="NCBI Taxonomy" id="204669"/>
    <lineage>
        <taxon>Bacteria</taxon>
        <taxon>Pseudomonadati</taxon>
        <taxon>Acidobacteriota</taxon>
        <taxon>Terriglobia</taxon>
        <taxon>Terriglobales</taxon>
        <taxon>Candidatus Korobacteraceae</taxon>
        <taxon>Candidatus Korobacter</taxon>
    </lineage>
</organism>
<feature type="repeat" description="TPR" evidence="3">
    <location>
        <begin position="367"/>
        <end position="400"/>
    </location>
</feature>
<keyword evidence="2 3" id="KW-0802">TPR repeat</keyword>
<protein>
    <submittedName>
        <fullName evidence="4">Tetratricopeptide repeat protein</fullName>
    </submittedName>
</protein>
<evidence type="ECO:0000256" key="2">
    <source>
        <dbReference type="ARBA" id="ARBA00022803"/>
    </source>
</evidence>
<dbReference type="AlphaFoldDB" id="Q1IT86"/>
<keyword evidence="1" id="KW-0677">Repeat</keyword>
<dbReference type="KEGG" id="aba:Acid345_0911"/>
<dbReference type="Proteomes" id="UP000002432">
    <property type="component" value="Chromosome"/>
</dbReference>
<name>Q1IT86_KORVE</name>
<dbReference type="SUPFAM" id="SSF48452">
    <property type="entry name" value="TPR-like"/>
    <property type="match status" value="2"/>
</dbReference>
<dbReference type="Gene3D" id="1.25.40.10">
    <property type="entry name" value="Tetratricopeptide repeat domain"/>
    <property type="match status" value="3"/>
</dbReference>
<evidence type="ECO:0000313" key="4">
    <source>
        <dbReference type="EMBL" id="ABF39914.1"/>
    </source>
</evidence>
<dbReference type="PANTHER" id="PTHR12558">
    <property type="entry name" value="CELL DIVISION CYCLE 16,23,27"/>
    <property type="match status" value="1"/>
</dbReference>
<feature type="repeat" description="TPR" evidence="3">
    <location>
        <begin position="97"/>
        <end position="130"/>
    </location>
</feature>
<dbReference type="InterPro" id="IPR019734">
    <property type="entry name" value="TPR_rpt"/>
</dbReference>
<dbReference type="Pfam" id="PF14559">
    <property type="entry name" value="TPR_19"/>
    <property type="match status" value="1"/>
</dbReference>
<reference evidence="4 5" key="1">
    <citation type="journal article" date="2009" name="Appl. Environ. Microbiol.">
        <title>Three genomes from the phylum Acidobacteria provide insight into the lifestyles of these microorganisms in soils.</title>
        <authorList>
            <person name="Ward N.L."/>
            <person name="Challacombe J.F."/>
            <person name="Janssen P.H."/>
            <person name="Henrissat B."/>
            <person name="Coutinho P.M."/>
            <person name="Wu M."/>
            <person name="Xie G."/>
            <person name="Haft D.H."/>
            <person name="Sait M."/>
            <person name="Badger J."/>
            <person name="Barabote R.D."/>
            <person name="Bradley B."/>
            <person name="Brettin T.S."/>
            <person name="Brinkac L.M."/>
            <person name="Bruce D."/>
            <person name="Creasy T."/>
            <person name="Daugherty S.C."/>
            <person name="Davidsen T.M."/>
            <person name="DeBoy R.T."/>
            <person name="Detter J.C."/>
            <person name="Dodson R.J."/>
            <person name="Durkin A.S."/>
            <person name="Ganapathy A."/>
            <person name="Gwinn-Giglio M."/>
            <person name="Han C.S."/>
            <person name="Khouri H."/>
            <person name="Kiss H."/>
            <person name="Kothari S.P."/>
            <person name="Madupu R."/>
            <person name="Nelson K.E."/>
            <person name="Nelson W.C."/>
            <person name="Paulsen I."/>
            <person name="Penn K."/>
            <person name="Ren Q."/>
            <person name="Rosovitz M.J."/>
            <person name="Selengut J.D."/>
            <person name="Shrivastava S."/>
            <person name="Sullivan S.A."/>
            <person name="Tapia R."/>
            <person name="Thompson L.S."/>
            <person name="Watkins K.L."/>
            <person name="Yang Q."/>
            <person name="Yu C."/>
            <person name="Zafar N."/>
            <person name="Zhou L."/>
            <person name="Kuske C.R."/>
        </authorList>
    </citation>
    <scope>NUCLEOTIDE SEQUENCE [LARGE SCALE GENOMIC DNA]</scope>
    <source>
        <strain evidence="4 5">Ellin345</strain>
    </source>
</reference>
<keyword evidence="5" id="KW-1185">Reference proteome</keyword>
<proteinExistence type="predicted"/>
<evidence type="ECO:0000256" key="3">
    <source>
        <dbReference type="PROSITE-ProRule" id="PRU00339"/>
    </source>
</evidence>
<dbReference type="Pfam" id="PF13432">
    <property type="entry name" value="TPR_16"/>
    <property type="match status" value="3"/>
</dbReference>
<evidence type="ECO:0000313" key="5">
    <source>
        <dbReference type="Proteomes" id="UP000002432"/>
    </source>
</evidence>
<dbReference type="PROSITE" id="PS50005">
    <property type="entry name" value="TPR"/>
    <property type="match status" value="4"/>
</dbReference>
<feature type="repeat" description="TPR" evidence="3">
    <location>
        <begin position="231"/>
        <end position="264"/>
    </location>
</feature>
<dbReference type="InterPro" id="IPR011990">
    <property type="entry name" value="TPR-like_helical_dom_sf"/>
</dbReference>
<dbReference type="InterPro" id="IPR013105">
    <property type="entry name" value="TPR_2"/>
</dbReference>
<dbReference type="Pfam" id="PF07719">
    <property type="entry name" value="TPR_2"/>
    <property type="match status" value="1"/>
</dbReference>
<dbReference type="PANTHER" id="PTHR12558:SF13">
    <property type="entry name" value="CELL DIVISION CYCLE PROTEIN 27 HOMOLOG"/>
    <property type="match status" value="1"/>
</dbReference>
<accession>Q1IT86</accession>
<sequence>MVPWALIRLKKLSSTLLSFILLLPYLAAQQTPRAQIESLIRSNQLDAAEQQLFSQLQAHPSDGWALDLLGTVRLKQKRTSEATALFHRAHSLNTNDSNALRGLAESAAASETFDDAIAWYTKLLELNPTDLASRKQLALLQEKAGRYADSVATIQKIPVASRSADLLPTLASDYLNVHQEQKLAPLVQQVVKLGPANSNVMLDFVAVLVRNGYIQDSEKILQIARPSKPTAKYLHTLARVREAQDNLPEASKLFQQALQLDPKSFDLLFDGARFSGQHNRWDEAVGYLQKCDEVNPDRPEVLLKLTLAYLKTRRREKAVSVARRLASVSPNDPNAQYILAFALVENELWETAEPMARKAVEQNPKDANSQLLMGIIHLNKGELDAARVSFDETLRLDPNLLDAHYYSALVSDRKGDVDAARTELDALVVKNPDHANAQAELGVLRLRAGDAQGARAALEAAVRLQPEASQTHYQLGLVYARLGLQDESKAQMAEFQKLREAEDNLRKREAGVKVP</sequence>
<evidence type="ECO:0000256" key="1">
    <source>
        <dbReference type="ARBA" id="ARBA00022737"/>
    </source>
</evidence>
<dbReference type="RefSeq" id="WP_011521716.1">
    <property type="nucleotide sequence ID" value="NC_008009.1"/>
</dbReference>
<dbReference type="SMART" id="SM00028">
    <property type="entry name" value="TPR"/>
    <property type="match status" value="7"/>
</dbReference>
<gene>
    <name evidence="4" type="ordered locus">Acid345_0911</name>
</gene>
<dbReference type="HOGENOM" id="CLU_528714_0_0_0"/>
<feature type="repeat" description="TPR" evidence="3">
    <location>
        <begin position="435"/>
        <end position="468"/>
    </location>
</feature>
<dbReference type="eggNOG" id="COG0457">
    <property type="taxonomic scope" value="Bacteria"/>
</dbReference>